<name>A0A495WE42_9BACT</name>
<evidence type="ECO:0000256" key="7">
    <source>
        <dbReference type="PIRNR" id="PIRNR016636"/>
    </source>
</evidence>
<dbReference type="Proteomes" id="UP000269493">
    <property type="component" value="Unassembled WGS sequence"/>
</dbReference>
<dbReference type="Pfam" id="PF03062">
    <property type="entry name" value="MBOAT"/>
    <property type="match status" value="1"/>
</dbReference>
<keyword evidence="6 7" id="KW-0472">Membrane</keyword>
<feature type="transmembrane region" description="Helical" evidence="8">
    <location>
        <begin position="307"/>
        <end position="327"/>
    </location>
</feature>
<keyword evidence="5 8" id="KW-1133">Transmembrane helix</keyword>
<evidence type="ECO:0000313" key="10">
    <source>
        <dbReference type="Proteomes" id="UP000269493"/>
    </source>
</evidence>
<comment type="caution">
    <text evidence="9">The sequence shown here is derived from an EMBL/GenBank/DDBJ whole genome shotgun (WGS) entry which is preliminary data.</text>
</comment>
<dbReference type="AlphaFoldDB" id="A0A495WE42"/>
<gene>
    <name evidence="9" type="ORF">BC742_0799</name>
</gene>
<feature type="transmembrane region" description="Helical" evidence="8">
    <location>
        <begin position="75"/>
        <end position="96"/>
    </location>
</feature>
<dbReference type="InterPro" id="IPR024194">
    <property type="entry name" value="Ac/AlaTfrase_AlgI/DltB"/>
</dbReference>
<evidence type="ECO:0000256" key="6">
    <source>
        <dbReference type="ARBA" id="ARBA00023136"/>
    </source>
</evidence>
<evidence type="ECO:0000256" key="1">
    <source>
        <dbReference type="ARBA" id="ARBA00004651"/>
    </source>
</evidence>
<keyword evidence="7 9" id="KW-0808">Transferase</keyword>
<keyword evidence="3 7" id="KW-1003">Cell membrane</keyword>
<feature type="transmembrane region" description="Helical" evidence="8">
    <location>
        <begin position="220"/>
        <end position="240"/>
    </location>
</feature>
<sequence length="483" mass="55892">MIINSFEFLLFFIIFFVIYYIPRLNTRYQNLLLLVGSYFFYGYASLRMLPLLIAVTIIFYYLGLAIQKSGDTKKASILTALGVWSGVGILLYFKYFNFFITSFSELFESFGLQTNWHTFNIIMPLGISFFTFKLISYIIEIHRGHIEADRDFISFAAYVSFFPCILSGPIDRPNSFIPQLSQTRRFDYDMASDGLRQILWGMFKKMVLADNIAVVVDQVWSSYTAFPSSTLILAAVLYSFQMYTDFSGYSDMAIGVGKILGVKVTPNFNYPFFALNIADYWRRWHMSLTSWLTDYIFMPLNVRFRDWGNWGMIVAIIINLVAVGMWHGDNWTFAAFGLYHGLLFVPLILTGAFFKKNKMKTTYWGLPTFRMVLKMLFTFMLVTIGLVIFKAHDVTQAFDYLLSCFGTGILSLPKVQGDTNGTLLFSLLFIIMLLVIEWKQRSKEYGLSIDNLSRVKRLGAYSFFLLVIYFFGTDTSSFIYFQF</sequence>
<dbReference type="PIRSF" id="PIRSF500217">
    <property type="entry name" value="AlgI"/>
    <property type="match status" value="1"/>
</dbReference>
<feature type="transmembrane region" description="Helical" evidence="8">
    <location>
        <begin position="333"/>
        <end position="354"/>
    </location>
</feature>
<evidence type="ECO:0000313" key="9">
    <source>
        <dbReference type="EMBL" id="RKT59876.1"/>
    </source>
</evidence>
<evidence type="ECO:0000256" key="5">
    <source>
        <dbReference type="ARBA" id="ARBA00022989"/>
    </source>
</evidence>
<dbReference type="EMBL" id="RBXN01000002">
    <property type="protein sequence ID" value="RKT59876.1"/>
    <property type="molecule type" value="Genomic_DNA"/>
</dbReference>
<feature type="transmembrane region" description="Helical" evidence="8">
    <location>
        <begin position="458"/>
        <end position="481"/>
    </location>
</feature>
<keyword evidence="7 9" id="KW-0012">Acyltransferase</keyword>
<dbReference type="PANTHER" id="PTHR13285">
    <property type="entry name" value="ACYLTRANSFERASE"/>
    <property type="match status" value="1"/>
</dbReference>
<feature type="transmembrane region" description="Helical" evidence="8">
    <location>
        <begin position="5"/>
        <end position="21"/>
    </location>
</feature>
<dbReference type="GO" id="GO:0016746">
    <property type="term" value="F:acyltransferase activity"/>
    <property type="evidence" value="ECO:0007669"/>
    <property type="project" value="UniProtKB-KW"/>
</dbReference>
<feature type="transmembrane region" description="Helical" evidence="8">
    <location>
        <begin position="116"/>
        <end position="139"/>
    </location>
</feature>
<comment type="similarity">
    <text evidence="2 7">Belongs to the membrane-bound acyltransferase family.</text>
</comment>
<dbReference type="InterPro" id="IPR004299">
    <property type="entry name" value="MBOAT_fam"/>
</dbReference>
<organism evidence="9 10">
    <name type="scientific">Coprobacter fastidiosus NSB1 = JCM 33896</name>
    <dbReference type="NCBI Taxonomy" id="1349822"/>
    <lineage>
        <taxon>Bacteria</taxon>
        <taxon>Pseudomonadati</taxon>
        <taxon>Bacteroidota</taxon>
        <taxon>Bacteroidia</taxon>
        <taxon>Bacteroidales</taxon>
        <taxon>Barnesiellaceae</taxon>
        <taxon>Coprobacter</taxon>
    </lineage>
</organism>
<dbReference type="GO" id="GO:0005886">
    <property type="term" value="C:plasma membrane"/>
    <property type="evidence" value="ECO:0007669"/>
    <property type="project" value="UniProtKB-SubCell"/>
</dbReference>
<evidence type="ECO:0000256" key="2">
    <source>
        <dbReference type="ARBA" id="ARBA00010323"/>
    </source>
</evidence>
<dbReference type="InterPro" id="IPR028362">
    <property type="entry name" value="AlgI"/>
</dbReference>
<dbReference type="OrthoDB" id="9805788at2"/>
<dbReference type="PANTHER" id="PTHR13285:SF18">
    <property type="entry name" value="PROTEIN-CYSTEINE N-PALMITOYLTRANSFERASE RASP"/>
    <property type="match status" value="1"/>
</dbReference>
<evidence type="ECO:0000256" key="4">
    <source>
        <dbReference type="ARBA" id="ARBA00022692"/>
    </source>
</evidence>
<evidence type="ECO:0000256" key="8">
    <source>
        <dbReference type="SAM" id="Phobius"/>
    </source>
</evidence>
<feature type="transmembrane region" description="Helical" evidence="8">
    <location>
        <begin position="41"/>
        <end position="63"/>
    </location>
</feature>
<feature type="transmembrane region" description="Helical" evidence="8">
    <location>
        <begin position="421"/>
        <end position="438"/>
    </location>
</feature>
<keyword evidence="10" id="KW-1185">Reference proteome</keyword>
<feature type="transmembrane region" description="Helical" evidence="8">
    <location>
        <begin position="375"/>
        <end position="392"/>
    </location>
</feature>
<proteinExistence type="inferred from homology"/>
<dbReference type="InterPro" id="IPR051085">
    <property type="entry name" value="MB_O-acyltransferase"/>
</dbReference>
<comment type="subcellular location">
    <subcellularLocation>
        <location evidence="1">Cell membrane</location>
        <topology evidence="1">Multi-pass membrane protein</topology>
    </subcellularLocation>
</comment>
<dbReference type="GO" id="GO:0042121">
    <property type="term" value="P:alginic acid biosynthetic process"/>
    <property type="evidence" value="ECO:0007669"/>
    <property type="project" value="InterPro"/>
</dbReference>
<keyword evidence="4 8" id="KW-0812">Transmembrane</keyword>
<evidence type="ECO:0000256" key="3">
    <source>
        <dbReference type="ARBA" id="ARBA00022475"/>
    </source>
</evidence>
<dbReference type="PIRSF" id="PIRSF016636">
    <property type="entry name" value="AlgI_DltB"/>
    <property type="match status" value="1"/>
</dbReference>
<reference evidence="9 10" key="1">
    <citation type="submission" date="2018-10" db="EMBL/GenBank/DDBJ databases">
        <title>Genomic Encyclopedia of Archaeal and Bacterial Type Strains, Phase II (KMG-II): from individual species to whole genera.</title>
        <authorList>
            <person name="Goeker M."/>
        </authorList>
    </citation>
    <scope>NUCLEOTIDE SEQUENCE [LARGE SCALE GENOMIC DNA]</scope>
    <source>
        <strain evidence="9 10">NSB1</strain>
    </source>
</reference>
<protein>
    <submittedName>
        <fullName evidence="9">D-alanyl-lipoteichoic acid acyltransferase DltB (MBOAT superfamily)</fullName>
    </submittedName>
</protein>
<accession>A0A495WE42</accession>
<feature type="transmembrane region" description="Helical" evidence="8">
    <location>
        <begin position="151"/>
        <end position="170"/>
    </location>
</feature>